<dbReference type="RefSeq" id="WP_151458798.1">
    <property type="nucleotide sequence ID" value="NZ_WAAO01000001.1"/>
</dbReference>
<comment type="caution">
    <text evidence="9">The sequence shown here is derived from an EMBL/GenBank/DDBJ whole genome shotgun (WGS) entry which is preliminary data.</text>
</comment>
<dbReference type="EMBL" id="WAAO01000001">
    <property type="protein sequence ID" value="KAB1867185.1"/>
    <property type="molecule type" value="Genomic_DNA"/>
</dbReference>
<dbReference type="Proteomes" id="UP000478836">
    <property type="component" value="Unassembled WGS sequence"/>
</dbReference>
<keyword evidence="6 7" id="KW-0472">Membrane</keyword>
<dbReference type="PROSITE" id="PS50928">
    <property type="entry name" value="ABC_TM1"/>
    <property type="match status" value="1"/>
</dbReference>
<evidence type="ECO:0000313" key="10">
    <source>
        <dbReference type="Proteomes" id="UP000478836"/>
    </source>
</evidence>
<protein>
    <submittedName>
        <fullName evidence="9">Phosphonate ABC transporter, permease protein PhnE</fullName>
    </submittedName>
</protein>
<dbReference type="PANTHER" id="PTHR30043:SF1">
    <property type="entry name" value="ABC TRANSPORT SYSTEM PERMEASE PROTEIN P69"/>
    <property type="match status" value="1"/>
</dbReference>
<feature type="transmembrane region" description="Helical" evidence="7">
    <location>
        <begin position="79"/>
        <end position="102"/>
    </location>
</feature>
<dbReference type="InterPro" id="IPR035906">
    <property type="entry name" value="MetI-like_sf"/>
</dbReference>
<gene>
    <name evidence="9" type="primary">phnE</name>
    <name evidence="9" type="ORF">F6A08_05145</name>
</gene>
<sequence length="271" mass="29519">MSAALTGIPAKPRRPWLIAGWALVTGIVVLAFWSIDIDWSRLADLPAEIVRYTFLMFADPNWEKLPEALWQTWRSIEMAWVGTILGILLATPLSLLAARGFGPAWLRALLRGLFSLIRAVPEIIIAIVILSVTGLTPFTGALALAINGIGTLGKWGYEAVEAVPRGPIEAARAAGGGTLQVLRWGVWPQAEPAFWSFWLYRFEINVRSSAVLGLIGVGGIGDMLTSYTQYREWSTVGVLLIVVVVVTMLIDAASGAIRRRIMEGARARVLA</sequence>
<name>A0ABQ6V9W8_9MICO</name>
<keyword evidence="2 7" id="KW-0813">Transport</keyword>
<keyword evidence="3" id="KW-1003">Cell membrane</keyword>
<dbReference type="Pfam" id="PF00528">
    <property type="entry name" value="BPD_transp_1"/>
    <property type="match status" value="1"/>
</dbReference>
<evidence type="ECO:0000256" key="3">
    <source>
        <dbReference type="ARBA" id="ARBA00022475"/>
    </source>
</evidence>
<comment type="subcellular location">
    <subcellularLocation>
        <location evidence="1 7">Cell membrane</location>
        <topology evidence="1 7">Multi-pass membrane protein</topology>
    </subcellularLocation>
</comment>
<dbReference type="Gene3D" id="1.10.3720.10">
    <property type="entry name" value="MetI-like"/>
    <property type="match status" value="1"/>
</dbReference>
<dbReference type="CDD" id="cd06261">
    <property type="entry name" value="TM_PBP2"/>
    <property type="match status" value="1"/>
</dbReference>
<reference evidence="10" key="1">
    <citation type="submission" date="2019-09" db="EMBL/GenBank/DDBJ databases">
        <title>Whole genome sequencing of Microbacterium maritypicum.</title>
        <authorList>
            <person name="Lenchi N."/>
        </authorList>
    </citation>
    <scope>NUCLEOTIDE SEQUENCE [LARGE SCALE GENOMIC DNA]</scope>
    <source>
        <strain evidence="10">G1</strain>
    </source>
</reference>
<evidence type="ECO:0000313" key="9">
    <source>
        <dbReference type="EMBL" id="KAB1867185.1"/>
    </source>
</evidence>
<proteinExistence type="inferred from homology"/>
<feature type="transmembrane region" description="Helical" evidence="7">
    <location>
        <begin position="233"/>
        <end position="253"/>
    </location>
</feature>
<organism evidence="9 10">
    <name type="scientific">Microbacterium algeriense</name>
    <dbReference type="NCBI Taxonomy" id="2615184"/>
    <lineage>
        <taxon>Bacteria</taxon>
        <taxon>Bacillati</taxon>
        <taxon>Actinomycetota</taxon>
        <taxon>Actinomycetes</taxon>
        <taxon>Micrococcales</taxon>
        <taxon>Microbacteriaceae</taxon>
        <taxon>Microbacterium</taxon>
    </lineage>
</organism>
<dbReference type="NCBIfam" id="TIGR01097">
    <property type="entry name" value="PhnE"/>
    <property type="match status" value="1"/>
</dbReference>
<evidence type="ECO:0000256" key="2">
    <source>
        <dbReference type="ARBA" id="ARBA00022448"/>
    </source>
</evidence>
<accession>A0ABQ6V9W8</accession>
<feature type="transmembrane region" description="Helical" evidence="7">
    <location>
        <begin position="16"/>
        <end position="35"/>
    </location>
</feature>
<feature type="transmembrane region" description="Helical" evidence="7">
    <location>
        <begin position="123"/>
        <end position="146"/>
    </location>
</feature>
<keyword evidence="10" id="KW-1185">Reference proteome</keyword>
<dbReference type="InterPro" id="IPR005769">
    <property type="entry name" value="PhnE/PtxC"/>
</dbReference>
<dbReference type="PANTHER" id="PTHR30043">
    <property type="entry name" value="PHOSPHONATES TRANSPORT SYSTEM PERMEASE PROTEIN"/>
    <property type="match status" value="1"/>
</dbReference>
<dbReference type="SUPFAM" id="SSF161098">
    <property type="entry name" value="MetI-like"/>
    <property type="match status" value="1"/>
</dbReference>
<keyword evidence="4 7" id="KW-0812">Transmembrane</keyword>
<keyword evidence="5 7" id="KW-1133">Transmembrane helix</keyword>
<feature type="domain" description="ABC transmembrane type-1" evidence="8">
    <location>
        <begin position="72"/>
        <end position="254"/>
    </location>
</feature>
<dbReference type="GeneID" id="77475823"/>
<evidence type="ECO:0000256" key="7">
    <source>
        <dbReference type="RuleBase" id="RU363032"/>
    </source>
</evidence>
<evidence type="ECO:0000256" key="4">
    <source>
        <dbReference type="ARBA" id="ARBA00022692"/>
    </source>
</evidence>
<evidence type="ECO:0000256" key="6">
    <source>
        <dbReference type="ARBA" id="ARBA00023136"/>
    </source>
</evidence>
<evidence type="ECO:0000256" key="5">
    <source>
        <dbReference type="ARBA" id="ARBA00022989"/>
    </source>
</evidence>
<evidence type="ECO:0000259" key="8">
    <source>
        <dbReference type="PROSITE" id="PS50928"/>
    </source>
</evidence>
<dbReference type="InterPro" id="IPR000515">
    <property type="entry name" value="MetI-like"/>
</dbReference>
<evidence type="ECO:0000256" key="1">
    <source>
        <dbReference type="ARBA" id="ARBA00004651"/>
    </source>
</evidence>
<comment type="similarity">
    <text evidence="7">Belongs to the binding-protein-dependent transport system permease family.</text>
</comment>